<organism evidence="2 3">
    <name type="scientific">Ampelomyces quisqualis</name>
    <name type="common">Powdery mildew agent</name>
    <dbReference type="NCBI Taxonomy" id="50730"/>
    <lineage>
        <taxon>Eukaryota</taxon>
        <taxon>Fungi</taxon>
        <taxon>Dikarya</taxon>
        <taxon>Ascomycota</taxon>
        <taxon>Pezizomycotina</taxon>
        <taxon>Dothideomycetes</taxon>
        <taxon>Pleosporomycetidae</taxon>
        <taxon>Pleosporales</taxon>
        <taxon>Pleosporineae</taxon>
        <taxon>Phaeosphaeriaceae</taxon>
        <taxon>Ampelomyces</taxon>
    </lineage>
</organism>
<evidence type="ECO:0000313" key="2">
    <source>
        <dbReference type="EMBL" id="KAF1914300.1"/>
    </source>
</evidence>
<evidence type="ECO:0000313" key="3">
    <source>
        <dbReference type="Proteomes" id="UP000800096"/>
    </source>
</evidence>
<evidence type="ECO:0000256" key="1">
    <source>
        <dbReference type="SAM" id="MobiDB-lite"/>
    </source>
</evidence>
<protein>
    <submittedName>
        <fullName evidence="2">Uncharacterized protein</fullName>
    </submittedName>
</protein>
<reference evidence="2" key="1">
    <citation type="journal article" date="2020" name="Stud. Mycol.">
        <title>101 Dothideomycetes genomes: a test case for predicting lifestyles and emergence of pathogens.</title>
        <authorList>
            <person name="Haridas S."/>
            <person name="Albert R."/>
            <person name="Binder M."/>
            <person name="Bloem J."/>
            <person name="Labutti K."/>
            <person name="Salamov A."/>
            <person name="Andreopoulos B."/>
            <person name="Baker S."/>
            <person name="Barry K."/>
            <person name="Bills G."/>
            <person name="Bluhm B."/>
            <person name="Cannon C."/>
            <person name="Castanera R."/>
            <person name="Culley D."/>
            <person name="Daum C."/>
            <person name="Ezra D."/>
            <person name="Gonzalez J."/>
            <person name="Henrissat B."/>
            <person name="Kuo A."/>
            <person name="Liang C."/>
            <person name="Lipzen A."/>
            <person name="Lutzoni F."/>
            <person name="Magnuson J."/>
            <person name="Mondo S."/>
            <person name="Nolan M."/>
            <person name="Ohm R."/>
            <person name="Pangilinan J."/>
            <person name="Park H.-J."/>
            <person name="Ramirez L."/>
            <person name="Alfaro M."/>
            <person name="Sun H."/>
            <person name="Tritt A."/>
            <person name="Yoshinaga Y."/>
            <person name="Zwiers L.-H."/>
            <person name="Turgeon B."/>
            <person name="Goodwin S."/>
            <person name="Spatafora J."/>
            <person name="Crous P."/>
            <person name="Grigoriev I."/>
        </authorList>
    </citation>
    <scope>NUCLEOTIDE SEQUENCE</scope>
    <source>
        <strain evidence="2">HMLAC05119</strain>
    </source>
</reference>
<dbReference type="EMBL" id="ML979137">
    <property type="protein sequence ID" value="KAF1914300.1"/>
    <property type="molecule type" value="Genomic_DNA"/>
</dbReference>
<feature type="region of interest" description="Disordered" evidence="1">
    <location>
        <begin position="1"/>
        <end position="21"/>
    </location>
</feature>
<keyword evidence="3" id="KW-1185">Reference proteome</keyword>
<sequence>MPSCRPNARRTAGDGASYEPGPHGLVQRRAWWESGSIRGVCVCGVDRARAVRAGGGRRVMWSVGGYVMYVLYLSKREKNTSPPRQRRPLSQRKKPPARWFYRVCLCGSVVGWKKFEACCDRGSTPGQTFPRSPAVRKTAVTCACDEAAMSCFDGCASFKAGESLC</sequence>
<proteinExistence type="predicted"/>
<gene>
    <name evidence="2" type="ORF">BDU57DRAFT_290647</name>
</gene>
<dbReference type="AlphaFoldDB" id="A0A6A5QHK7"/>
<dbReference type="Proteomes" id="UP000800096">
    <property type="component" value="Unassembled WGS sequence"/>
</dbReference>
<accession>A0A6A5QHK7</accession>
<name>A0A6A5QHK7_AMPQU</name>